<sequence>MRADTPAYDLDIRTDEKRIRAALADAAGTPFWLEDPGRPAPQPWFTGSTETDLLVIGGGYCGLWTALQAKETHPERDVVLVESAEIGWAASGRNGGFVEASLTHGRENGRRHFAGELGVLDTLAEENFRDFHDTLVRHGIDAEYQPGGGLSVATEPHQVEALREADGVFYDRAELRELVRSPLYRAGVLKKDGIALVHPAKLAWGLRAACLELGVRIFEHTPVNAITDSGSHVRARTDNGIIRARRVALATNGFPSLLKRNRHFTLPVYDYVLMTEPLTRAQRDEIGWDRPFGISDTSRQFHYYRMTADHRILWGGYDAVYHRGRDIRPDYDQRPETFARLADHFLRTFPQLGDIRFTHKWGGMIDMSTQLAAFQGMAMGGKVAYASGFTGLGVAATRFAGSVMLDLLAGAATPRARLRMATRRPLPIPPEPILYPAVQVIRRAIARSDRKGGRAGLLLRTADKLGFSFDS</sequence>
<gene>
    <name evidence="2" type="ORF">Afe05nite_21840</name>
</gene>
<feature type="domain" description="FAD dependent oxidoreductase" evidence="1">
    <location>
        <begin position="52"/>
        <end position="405"/>
    </location>
</feature>
<dbReference type="PANTHER" id="PTHR13847:SF281">
    <property type="entry name" value="FAD DEPENDENT OXIDOREDUCTASE DOMAIN-CONTAINING PROTEIN"/>
    <property type="match status" value="1"/>
</dbReference>
<organism evidence="2 3">
    <name type="scientific">Paractinoplanes ferrugineus</name>
    <dbReference type="NCBI Taxonomy" id="113564"/>
    <lineage>
        <taxon>Bacteria</taxon>
        <taxon>Bacillati</taxon>
        <taxon>Actinomycetota</taxon>
        <taxon>Actinomycetes</taxon>
        <taxon>Micromonosporales</taxon>
        <taxon>Micromonosporaceae</taxon>
        <taxon>Paractinoplanes</taxon>
    </lineage>
</organism>
<dbReference type="Proteomes" id="UP000598174">
    <property type="component" value="Unassembled WGS sequence"/>
</dbReference>
<keyword evidence="3" id="KW-1185">Reference proteome</keyword>
<accession>A0A919J0T8</accession>
<dbReference type="InterPro" id="IPR036188">
    <property type="entry name" value="FAD/NAD-bd_sf"/>
</dbReference>
<dbReference type="GO" id="GO:0005737">
    <property type="term" value="C:cytoplasm"/>
    <property type="evidence" value="ECO:0007669"/>
    <property type="project" value="TreeGrafter"/>
</dbReference>
<evidence type="ECO:0000313" key="3">
    <source>
        <dbReference type="Proteomes" id="UP000598174"/>
    </source>
</evidence>
<reference evidence="2" key="1">
    <citation type="submission" date="2021-01" db="EMBL/GenBank/DDBJ databases">
        <title>Whole genome shotgun sequence of Actinoplanes ferrugineus NBRC 15555.</title>
        <authorList>
            <person name="Komaki H."/>
            <person name="Tamura T."/>
        </authorList>
    </citation>
    <scope>NUCLEOTIDE SEQUENCE</scope>
    <source>
        <strain evidence="2">NBRC 15555</strain>
    </source>
</reference>
<dbReference type="Gene3D" id="3.50.50.60">
    <property type="entry name" value="FAD/NAD(P)-binding domain"/>
    <property type="match status" value="1"/>
</dbReference>
<comment type="caution">
    <text evidence="2">The sequence shown here is derived from an EMBL/GenBank/DDBJ whole genome shotgun (WGS) entry which is preliminary data.</text>
</comment>
<dbReference type="RefSeq" id="WP_203816908.1">
    <property type="nucleotide sequence ID" value="NZ_BAAABP010000031.1"/>
</dbReference>
<evidence type="ECO:0000259" key="1">
    <source>
        <dbReference type="Pfam" id="PF01266"/>
    </source>
</evidence>
<proteinExistence type="predicted"/>
<dbReference type="InterPro" id="IPR006076">
    <property type="entry name" value="FAD-dep_OxRdtase"/>
</dbReference>
<dbReference type="PANTHER" id="PTHR13847">
    <property type="entry name" value="SARCOSINE DEHYDROGENASE-RELATED"/>
    <property type="match status" value="1"/>
</dbReference>
<dbReference type="Gene3D" id="3.30.9.10">
    <property type="entry name" value="D-Amino Acid Oxidase, subunit A, domain 2"/>
    <property type="match status" value="1"/>
</dbReference>
<name>A0A919J0T8_9ACTN</name>
<evidence type="ECO:0000313" key="2">
    <source>
        <dbReference type="EMBL" id="GIE10344.1"/>
    </source>
</evidence>
<dbReference type="Pfam" id="PF01266">
    <property type="entry name" value="DAO"/>
    <property type="match status" value="1"/>
</dbReference>
<dbReference type="AlphaFoldDB" id="A0A919J0T8"/>
<dbReference type="EMBL" id="BOMM01000016">
    <property type="protein sequence ID" value="GIE10344.1"/>
    <property type="molecule type" value="Genomic_DNA"/>
</dbReference>
<protein>
    <submittedName>
        <fullName evidence="2">Oxidoreductase</fullName>
    </submittedName>
</protein>
<dbReference type="SUPFAM" id="SSF51905">
    <property type="entry name" value="FAD/NAD(P)-binding domain"/>
    <property type="match status" value="1"/>
</dbReference>